<dbReference type="SMART" id="SM00222">
    <property type="entry name" value="Sec7"/>
    <property type="match status" value="1"/>
</dbReference>
<evidence type="ECO:0000259" key="6">
    <source>
        <dbReference type="PROSITE" id="PS50190"/>
    </source>
</evidence>
<dbReference type="InterPro" id="IPR001605">
    <property type="entry name" value="PH_dom-spectrin-type"/>
</dbReference>
<feature type="compositionally biased region" description="Polar residues" evidence="4">
    <location>
        <begin position="430"/>
        <end position="472"/>
    </location>
</feature>
<dbReference type="InterPro" id="IPR011993">
    <property type="entry name" value="PH-like_dom_sf"/>
</dbReference>
<evidence type="ECO:0000256" key="2">
    <source>
        <dbReference type="ARBA" id="ARBA00022475"/>
    </source>
</evidence>
<reference evidence="7 8" key="1">
    <citation type="submission" date="2022-12" db="EMBL/GenBank/DDBJ databases">
        <title>Chromosome-level genome of Tegillarca granosa.</title>
        <authorList>
            <person name="Kim J."/>
        </authorList>
    </citation>
    <scope>NUCLEOTIDE SEQUENCE [LARGE SCALE GENOMIC DNA]</scope>
    <source>
        <strain evidence="7">Teg-2019</strain>
        <tissue evidence="7">Adductor muscle</tissue>
    </source>
</reference>
<dbReference type="PANTHER" id="PTHR10663:SF376">
    <property type="entry name" value="PH AND SEC7 DOMAIN-CONTAINING PROTEIN"/>
    <property type="match status" value="1"/>
</dbReference>
<dbReference type="Gene3D" id="2.30.29.30">
    <property type="entry name" value="Pleckstrin-homology domain (PH domain)/Phosphotyrosine-binding domain (PTB)"/>
    <property type="match status" value="1"/>
</dbReference>
<dbReference type="SUPFAM" id="SSF50729">
    <property type="entry name" value="PH domain-like"/>
    <property type="match status" value="1"/>
</dbReference>
<sequence>MKIMKMLLEVAMVDRVSHSSSRIPIPVRSPASSRTNAKVKDKSGSLEGSPKNAFHENGIVTSQESNPTDPAELQKAKKEKGFETFVMTGDMIIKTTATQKMRKPEGAGKNGSRNPSESGSIDSGDISDTANHALLTVEKGTVDSDYIENTNLVKSKQRSAESGFEDQDTGTLEREHENYQNVTVEPNSVSDLSEVGSEDLVDNNMSQSVYSGTSTISSISTSSDMKSDISGQTVLHQNVGSEVSSNSGSPSRIISPENGHSETNSSSGDNLAQSEDSVDLIGENEKEDNTEEQKDSGKLVTIVTSKSAEKIAQGKSAHGTVRASKSQELQSDGQLTLVSIDIDDNIAYSLDQIPQHGGANSTTSLDYLNGHNLQQQTSRSLDNSPEHVRVEAKPNDREFIPGFISINEPKMKKAKTKDKQNDDSEEDMNYSANSDEMYNYKSAKSNTDQNSSESGYNSNRESDLVSSKNGATASDVCDINDKQSSNRDSLDPSQDLNLLEMYQPPVRVVDEPSAYRLAKRLFNLDGFKKSDVARHLSKKNDFNVMVAQQYLKFFDFAGDSLDVALRKFLKQFSLIGETQERERVLAHFSKYYVDNNPGVYNSEDACHTLTCAIMLLNTDLHAQGVGRKMTCLEFIENLAELNDGENFPKDLLKSIYHAIKQEKIEWAVDDDFDEDTCQSEDKMTAPAVHMPPPSIGHNPYLDIPDPSKTVEYKNGYVMRKCCLDPDNRRTPLGKRGWKMFYASLRDMVLYLYKDRHALKKGRLIEGTSNAIRVHHSFASRASDYTKKQFVFRLQTADWAEYLFQTSDAKELQEWIDTINYVAASLSAQGLPGAVGSQQKFQRPLLPSSYTKCNLREQLVKHHERVQEVENDLRDHRQYPPEKGSKARIIQDYVDKEAFLEYEIKRYKTYIYLIQSNLSVHPELEPSLVETVIGEDDETNLKPSSSSEKKLVLNTKPLQRSLSDRYSYRAAIYQNENPEFDII</sequence>
<evidence type="ECO:0000256" key="1">
    <source>
        <dbReference type="ARBA" id="ARBA00004236"/>
    </source>
</evidence>
<dbReference type="SMART" id="SM00233">
    <property type="entry name" value="PH"/>
    <property type="match status" value="1"/>
</dbReference>
<dbReference type="Pfam" id="PF15410">
    <property type="entry name" value="PH_9"/>
    <property type="match status" value="1"/>
</dbReference>
<keyword evidence="3" id="KW-0472">Membrane</keyword>
<dbReference type="InterPro" id="IPR001849">
    <property type="entry name" value="PH_domain"/>
</dbReference>
<feature type="compositionally biased region" description="Polar residues" evidence="4">
    <location>
        <begin position="179"/>
        <end position="191"/>
    </location>
</feature>
<evidence type="ECO:0008006" key="9">
    <source>
        <dbReference type="Google" id="ProtNLM"/>
    </source>
</evidence>
<organism evidence="7 8">
    <name type="scientific">Tegillarca granosa</name>
    <name type="common">Malaysian cockle</name>
    <name type="synonym">Anadara granosa</name>
    <dbReference type="NCBI Taxonomy" id="220873"/>
    <lineage>
        <taxon>Eukaryota</taxon>
        <taxon>Metazoa</taxon>
        <taxon>Spiralia</taxon>
        <taxon>Lophotrochozoa</taxon>
        <taxon>Mollusca</taxon>
        <taxon>Bivalvia</taxon>
        <taxon>Autobranchia</taxon>
        <taxon>Pteriomorphia</taxon>
        <taxon>Arcoida</taxon>
        <taxon>Arcoidea</taxon>
        <taxon>Arcidae</taxon>
        <taxon>Tegillarca</taxon>
    </lineage>
</organism>
<dbReference type="InterPro" id="IPR000904">
    <property type="entry name" value="Sec7_dom"/>
</dbReference>
<feature type="compositionally biased region" description="Low complexity" evidence="4">
    <location>
        <begin position="206"/>
        <end position="230"/>
    </location>
</feature>
<feature type="region of interest" description="Disordered" evidence="4">
    <location>
        <begin position="17"/>
        <end position="53"/>
    </location>
</feature>
<dbReference type="CDD" id="cd13295">
    <property type="entry name" value="PH_EFA6"/>
    <property type="match status" value="1"/>
</dbReference>
<feature type="compositionally biased region" description="Basic and acidic residues" evidence="4">
    <location>
        <begin position="479"/>
        <end position="490"/>
    </location>
</feature>
<feature type="domain" description="SEC7" evidence="6">
    <location>
        <begin position="491"/>
        <end position="662"/>
    </location>
</feature>
<keyword evidence="2" id="KW-1003">Cell membrane</keyword>
<feature type="compositionally biased region" description="Low complexity" evidence="4">
    <location>
        <begin position="118"/>
        <end position="127"/>
    </location>
</feature>
<evidence type="ECO:0000256" key="4">
    <source>
        <dbReference type="SAM" id="MobiDB-lite"/>
    </source>
</evidence>
<dbReference type="InterPro" id="IPR023394">
    <property type="entry name" value="Sec7_C_sf"/>
</dbReference>
<feature type="compositionally biased region" description="Basic and acidic residues" evidence="4">
    <location>
        <begin position="384"/>
        <end position="399"/>
    </location>
</feature>
<accession>A0ABQ9FPV5</accession>
<comment type="subcellular location">
    <subcellularLocation>
        <location evidence="1">Cell membrane</location>
    </subcellularLocation>
</comment>
<evidence type="ECO:0000259" key="5">
    <source>
        <dbReference type="PROSITE" id="PS50003"/>
    </source>
</evidence>
<feature type="region of interest" description="Disordered" evidence="4">
    <location>
        <begin position="153"/>
        <end position="300"/>
    </location>
</feature>
<feature type="region of interest" description="Disordered" evidence="4">
    <location>
        <begin position="376"/>
        <end position="495"/>
    </location>
</feature>
<protein>
    <recommendedName>
        <fullName evidence="9">PH and SEC7 domain-containing protein 3</fullName>
    </recommendedName>
</protein>
<evidence type="ECO:0000256" key="3">
    <source>
        <dbReference type="ARBA" id="ARBA00023136"/>
    </source>
</evidence>
<feature type="region of interest" description="Disordered" evidence="4">
    <location>
        <begin position="95"/>
        <end position="127"/>
    </location>
</feature>
<dbReference type="InterPro" id="IPR041681">
    <property type="entry name" value="PH_9"/>
</dbReference>
<feature type="domain" description="PH" evidence="5">
    <location>
        <begin position="710"/>
        <end position="823"/>
    </location>
</feature>
<dbReference type="SUPFAM" id="SSF48425">
    <property type="entry name" value="Sec7 domain"/>
    <property type="match status" value="1"/>
</dbReference>
<evidence type="ECO:0000313" key="7">
    <source>
        <dbReference type="EMBL" id="KAJ8319327.1"/>
    </source>
</evidence>
<dbReference type="CDD" id="cd00171">
    <property type="entry name" value="Sec7"/>
    <property type="match status" value="1"/>
</dbReference>
<keyword evidence="8" id="KW-1185">Reference proteome</keyword>
<evidence type="ECO:0000313" key="8">
    <source>
        <dbReference type="Proteomes" id="UP001217089"/>
    </source>
</evidence>
<proteinExistence type="predicted"/>
<dbReference type="PRINTS" id="PR00683">
    <property type="entry name" value="SPECTRINPH"/>
</dbReference>
<dbReference type="EMBL" id="JARBDR010000214">
    <property type="protein sequence ID" value="KAJ8319327.1"/>
    <property type="molecule type" value="Genomic_DNA"/>
</dbReference>
<gene>
    <name evidence="7" type="ORF">KUTeg_004418</name>
</gene>
<feature type="compositionally biased region" description="Polar residues" evidence="4">
    <location>
        <begin position="261"/>
        <end position="275"/>
    </location>
</feature>
<feature type="compositionally biased region" description="Low complexity" evidence="4">
    <location>
        <begin position="238"/>
        <end position="256"/>
    </location>
</feature>
<dbReference type="Proteomes" id="UP001217089">
    <property type="component" value="Unassembled WGS sequence"/>
</dbReference>
<dbReference type="InterPro" id="IPR035999">
    <property type="entry name" value="Sec7_dom_sf"/>
</dbReference>
<feature type="compositionally biased region" description="Low complexity" evidence="4">
    <location>
        <begin position="18"/>
        <end position="34"/>
    </location>
</feature>
<dbReference type="Gene3D" id="1.10.1000.11">
    <property type="entry name" value="Arf Nucleotide-binding Site Opener,domain 2"/>
    <property type="match status" value="1"/>
</dbReference>
<name>A0ABQ9FPV5_TEGGR</name>
<dbReference type="PROSITE" id="PS50190">
    <property type="entry name" value="SEC7"/>
    <property type="match status" value="1"/>
</dbReference>
<dbReference type="Pfam" id="PF01369">
    <property type="entry name" value="Sec7"/>
    <property type="match status" value="1"/>
</dbReference>
<dbReference type="PANTHER" id="PTHR10663">
    <property type="entry name" value="GUANYL-NUCLEOTIDE EXCHANGE FACTOR"/>
    <property type="match status" value="1"/>
</dbReference>
<dbReference type="PROSITE" id="PS50003">
    <property type="entry name" value="PH_DOMAIN"/>
    <property type="match status" value="1"/>
</dbReference>
<comment type="caution">
    <text evidence="7">The sequence shown here is derived from an EMBL/GenBank/DDBJ whole genome shotgun (WGS) entry which is preliminary data.</text>
</comment>